<protein>
    <recommendedName>
        <fullName evidence="2">Fibronectin type-III domain-containing protein</fullName>
    </recommendedName>
</protein>
<dbReference type="Pfam" id="PF00041">
    <property type="entry name" value="fn3"/>
    <property type="match status" value="1"/>
</dbReference>
<comment type="caution">
    <text evidence="3">The sequence shown here is derived from an EMBL/GenBank/DDBJ whole genome shotgun (WGS) entry which is preliminary data.</text>
</comment>
<evidence type="ECO:0000313" key="4">
    <source>
        <dbReference type="Proteomes" id="UP000784294"/>
    </source>
</evidence>
<dbReference type="PROSITE" id="PS50853">
    <property type="entry name" value="FN3"/>
    <property type="match status" value="1"/>
</dbReference>
<dbReference type="InterPro" id="IPR003961">
    <property type="entry name" value="FN3_dom"/>
</dbReference>
<evidence type="ECO:0000313" key="3">
    <source>
        <dbReference type="EMBL" id="VEL17329.1"/>
    </source>
</evidence>
<dbReference type="CDD" id="cd00063">
    <property type="entry name" value="FN3"/>
    <property type="match status" value="1"/>
</dbReference>
<dbReference type="InterPro" id="IPR036116">
    <property type="entry name" value="FN3_sf"/>
</dbReference>
<feature type="domain" description="Fibronectin type-III" evidence="2">
    <location>
        <begin position="79"/>
        <end position="166"/>
    </location>
</feature>
<keyword evidence="4" id="KW-1185">Reference proteome</keyword>
<dbReference type="InterPro" id="IPR050991">
    <property type="entry name" value="ECM_Regulatory_Proteins"/>
</dbReference>
<dbReference type="SUPFAM" id="SSF49265">
    <property type="entry name" value="Fibronectin type III"/>
    <property type="match status" value="1"/>
</dbReference>
<evidence type="ECO:0000256" key="1">
    <source>
        <dbReference type="ARBA" id="ARBA00022737"/>
    </source>
</evidence>
<dbReference type="PANTHER" id="PTHR46708">
    <property type="entry name" value="TENASCIN"/>
    <property type="match status" value="1"/>
</dbReference>
<name>A0A448WQ36_9PLAT</name>
<sequence length="166" mass="18401">MSMRRTRNGLVSIPLERGRKAMDCRFKRLFCGQSSFFNLDPENDYQVMLRTHSRTGSSPISQQSIKTKAFVKSTVIPSDPEDLKISKLSHNSIEVTYKPPQEGLGYEVTSQAQGSSTSVPQVVKSKAQSKQIVEELICCTTYTITVHTMMSSSRSKGANVIGTTCK</sequence>
<dbReference type="AlphaFoldDB" id="A0A448WQ36"/>
<reference evidence="3" key="1">
    <citation type="submission" date="2018-11" db="EMBL/GenBank/DDBJ databases">
        <authorList>
            <consortium name="Pathogen Informatics"/>
        </authorList>
    </citation>
    <scope>NUCLEOTIDE SEQUENCE</scope>
</reference>
<dbReference type="EMBL" id="CAAALY010032155">
    <property type="protein sequence ID" value="VEL17329.1"/>
    <property type="molecule type" value="Genomic_DNA"/>
</dbReference>
<dbReference type="PANTHER" id="PTHR46708:SF2">
    <property type="entry name" value="FIBRONECTIN TYPE-III DOMAIN-CONTAINING PROTEIN"/>
    <property type="match status" value="1"/>
</dbReference>
<dbReference type="Proteomes" id="UP000784294">
    <property type="component" value="Unassembled WGS sequence"/>
</dbReference>
<proteinExistence type="predicted"/>
<dbReference type="InterPro" id="IPR013783">
    <property type="entry name" value="Ig-like_fold"/>
</dbReference>
<accession>A0A448WQ36</accession>
<organism evidence="3 4">
    <name type="scientific">Protopolystoma xenopodis</name>
    <dbReference type="NCBI Taxonomy" id="117903"/>
    <lineage>
        <taxon>Eukaryota</taxon>
        <taxon>Metazoa</taxon>
        <taxon>Spiralia</taxon>
        <taxon>Lophotrochozoa</taxon>
        <taxon>Platyhelminthes</taxon>
        <taxon>Monogenea</taxon>
        <taxon>Polyopisthocotylea</taxon>
        <taxon>Polystomatidea</taxon>
        <taxon>Polystomatidae</taxon>
        <taxon>Protopolystoma</taxon>
    </lineage>
</organism>
<gene>
    <name evidence="3" type="ORF">PXEA_LOCUS10769</name>
</gene>
<dbReference type="Gene3D" id="2.60.40.10">
    <property type="entry name" value="Immunoglobulins"/>
    <property type="match status" value="1"/>
</dbReference>
<evidence type="ECO:0000259" key="2">
    <source>
        <dbReference type="PROSITE" id="PS50853"/>
    </source>
</evidence>
<keyword evidence="1" id="KW-0677">Repeat</keyword>